<dbReference type="InterPro" id="IPR029063">
    <property type="entry name" value="SAM-dependent_MTases_sf"/>
</dbReference>
<reference evidence="1 2" key="1">
    <citation type="submission" date="2019-08" db="EMBL/GenBank/DDBJ databases">
        <title>Deep-cultivation of Planctomycetes and their phenomic and genomic characterization uncovers novel biology.</title>
        <authorList>
            <person name="Wiegand S."/>
            <person name="Jogler M."/>
            <person name="Boedeker C."/>
            <person name="Pinto D."/>
            <person name="Vollmers J."/>
            <person name="Rivas-Marin E."/>
            <person name="Kohn T."/>
            <person name="Peeters S.H."/>
            <person name="Heuer A."/>
            <person name="Rast P."/>
            <person name="Oberbeckmann S."/>
            <person name="Bunk B."/>
            <person name="Jeske O."/>
            <person name="Meyerdierks A."/>
            <person name="Storesund J.E."/>
            <person name="Kallscheuer N."/>
            <person name="Luecker S."/>
            <person name="Lage O.M."/>
            <person name="Pohl T."/>
            <person name="Merkel B.J."/>
            <person name="Hornburger P."/>
            <person name="Mueller R.-W."/>
            <person name="Bruemmer F."/>
            <person name="Labrenz M."/>
            <person name="Spormann A.M."/>
            <person name="Op den Camp H."/>
            <person name="Overmann J."/>
            <person name="Amann R."/>
            <person name="Jetten M.S.M."/>
            <person name="Mascher T."/>
            <person name="Medema M.H."/>
            <person name="Devos D.P."/>
            <person name="Kaster A.-K."/>
            <person name="Ovreas L."/>
            <person name="Rohde M."/>
            <person name="Galperin M.Y."/>
            <person name="Jogler C."/>
        </authorList>
    </citation>
    <scope>NUCLEOTIDE SEQUENCE [LARGE SCALE GENOMIC DNA]</scope>
    <source>
        <strain evidence="1 2">FC18</strain>
    </source>
</reference>
<name>A0A5B9PBR9_9BACT</name>
<dbReference type="Proteomes" id="UP000322214">
    <property type="component" value="Chromosome"/>
</dbReference>
<organism evidence="1 2">
    <name type="scientific">Mariniblastus fucicola</name>
    <dbReference type="NCBI Taxonomy" id="980251"/>
    <lineage>
        <taxon>Bacteria</taxon>
        <taxon>Pseudomonadati</taxon>
        <taxon>Planctomycetota</taxon>
        <taxon>Planctomycetia</taxon>
        <taxon>Pirellulales</taxon>
        <taxon>Pirellulaceae</taxon>
        <taxon>Mariniblastus</taxon>
    </lineage>
</organism>
<evidence type="ECO:0000313" key="1">
    <source>
        <dbReference type="EMBL" id="QEG22362.1"/>
    </source>
</evidence>
<evidence type="ECO:0000313" key="2">
    <source>
        <dbReference type="Proteomes" id="UP000322214"/>
    </source>
</evidence>
<dbReference type="STRING" id="980251.GCA_001642875_00065"/>
<dbReference type="KEGG" id="mff:MFFC18_22420"/>
<dbReference type="EMBL" id="CP042912">
    <property type="protein sequence ID" value="QEG22362.1"/>
    <property type="molecule type" value="Genomic_DNA"/>
</dbReference>
<evidence type="ECO:0008006" key="3">
    <source>
        <dbReference type="Google" id="ProtNLM"/>
    </source>
</evidence>
<accession>A0A5B9PBR9</accession>
<sequence>MTLQSIDIPEDIKQLAHDDAATNLIALGHERIEAFMQDNDSVTENFVRCDFHLLDQALTWIEQNHLLTGRRFCELGSGFGVAAMLASLHGLESVGIEVESYLVDQASDLADELDLPTAFYCGSFVPRGVLDIEQLGSEVEHVETHEDDVYEEIGLAMDDFDLFFAFPWPGEEHFFEAVFEAGAAVNSLLLTFRGRDGMGLLRKV</sequence>
<keyword evidence="2" id="KW-1185">Reference proteome</keyword>
<gene>
    <name evidence="1" type="ORF">MFFC18_22420</name>
</gene>
<dbReference type="SUPFAM" id="SSF53335">
    <property type="entry name" value="S-adenosyl-L-methionine-dependent methyltransferases"/>
    <property type="match status" value="1"/>
</dbReference>
<dbReference type="Gene3D" id="3.40.50.150">
    <property type="entry name" value="Vaccinia Virus protein VP39"/>
    <property type="match status" value="1"/>
</dbReference>
<dbReference type="AlphaFoldDB" id="A0A5B9PBR9"/>
<protein>
    <recommendedName>
        <fullName evidence="3">Methyltransferase</fullName>
    </recommendedName>
</protein>
<proteinExistence type="predicted"/>
<dbReference type="OrthoDB" id="283520at2"/>
<dbReference type="RefSeq" id="WP_075081537.1">
    <property type="nucleotide sequence ID" value="NZ_CP042912.1"/>
</dbReference>